<evidence type="ECO:0000313" key="4">
    <source>
        <dbReference type="Proteomes" id="UP001500979"/>
    </source>
</evidence>
<accession>A0ABN3VMZ4</accession>
<feature type="compositionally biased region" description="Basic and acidic residues" evidence="1">
    <location>
        <begin position="20"/>
        <end position="39"/>
    </location>
</feature>
<keyword evidence="2" id="KW-0812">Transmembrane</keyword>
<evidence type="ECO:0000313" key="3">
    <source>
        <dbReference type="EMBL" id="GAA2821286.1"/>
    </source>
</evidence>
<evidence type="ECO:0008006" key="5">
    <source>
        <dbReference type="Google" id="ProtNLM"/>
    </source>
</evidence>
<feature type="region of interest" description="Disordered" evidence="1">
    <location>
        <begin position="254"/>
        <end position="316"/>
    </location>
</feature>
<comment type="caution">
    <text evidence="3">The sequence shown here is derived from an EMBL/GenBank/DDBJ whole genome shotgun (WGS) entry which is preliminary data.</text>
</comment>
<keyword evidence="4" id="KW-1185">Reference proteome</keyword>
<sequence>MTWQDELQHLDAELAAGRISAEEYRNRRDAALGRAKAEAESGPSSGGFPAQQPESGPSSGGFPAQQPETGPPSGGFPQQQESGPSSGGFPAQDSGGFPQQEAPQQQGSPFPPAFNWGTAAQQQPQQPGSNDATQVVQNPLLQQQPAQQSDNESTQVVNLNQTPPQQPWPGQQQQQAQWPQQQGWNNPEPPSTPWGDGDVPATEHGDTSWMRQGPEVFDSAGKSGKGKMIAGVSIGAVLLVGVIVAGVFYFTSQGGEQPSPQNPPTAQPQTPPTSSLPEPPAAKAPPASSQEVLVALPGAPNPWNGPLDPASLGGGKSGLLQPQAVRDFALQNGFVDGWFTGSAEGTTPKTTLLALRMPDQNSASGVVEKYLGAQQGLSSVDDLSFQGVDVVNTGGTFRTAYVVHNWVVIVDVSAGNDKPAARELFKSTLDQQLQQSPPTVRK</sequence>
<feature type="compositionally biased region" description="Low complexity" evidence="1">
    <location>
        <begin position="160"/>
        <end position="186"/>
    </location>
</feature>
<gene>
    <name evidence="3" type="ORF">GCM10010470_65650</name>
</gene>
<dbReference type="Proteomes" id="UP001500979">
    <property type="component" value="Unassembled WGS sequence"/>
</dbReference>
<keyword evidence="2" id="KW-1133">Transmembrane helix</keyword>
<evidence type="ECO:0000256" key="1">
    <source>
        <dbReference type="SAM" id="MobiDB-lite"/>
    </source>
</evidence>
<organism evidence="3 4">
    <name type="scientific">Saccharopolyspora taberi</name>
    <dbReference type="NCBI Taxonomy" id="60895"/>
    <lineage>
        <taxon>Bacteria</taxon>
        <taxon>Bacillati</taxon>
        <taxon>Actinomycetota</taxon>
        <taxon>Actinomycetes</taxon>
        <taxon>Pseudonocardiales</taxon>
        <taxon>Pseudonocardiaceae</taxon>
        <taxon>Saccharopolyspora</taxon>
    </lineage>
</organism>
<dbReference type="RefSeq" id="WP_344686278.1">
    <property type="nucleotide sequence ID" value="NZ_BAAAUX010000045.1"/>
</dbReference>
<protein>
    <recommendedName>
        <fullName evidence="5">DUF1707 domain-containing protein</fullName>
    </recommendedName>
</protein>
<dbReference type="EMBL" id="BAAAUX010000045">
    <property type="protein sequence ID" value="GAA2821286.1"/>
    <property type="molecule type" value="Genomic_DNA"/>
</dbReference>
<feature type="region of interest" description="Disordered" evidence="1">
    <location>
        <begin position="19"/>
        <end position="223"/>
    </location>
</feature>
<feature type="compositionally biased region" description="Low complexity" evidence="1">
    <location>
        <begin position="134"/>
        <end position="148"/>
    </location>
</feature>
<feature type="compositionally biased region" description="Pro residues" evidence="1">
    <location>
        <begin position="260"/>
        <end position="271"/>
    </location>
</feature>
<feature type="compositionally biased region" description="Polar residues" evidence="1">
    <location>
        <begin position="149"/>
        <end position="159"/>
    </location>
</feature>
<reference evidence="3 4" key="1">
    <citation type="journal article" date="2019" name="Int. J. Syst. Evol. Microbiol.">
        <title>The Global Catalogue of Microorganisms (GCM) 10K type strain sequencing project: providing services to taxonomists for standard genome sequencing and annotation.</title>
        <authorList>
            <consortium name="The Broad Institute Genomics Platform"/>
            <consortium name="The Broad Institute Genome Sequencing Center for Infectious Disease"/>
            <person name="Wu L."/>
            <person name="Ma J."/>
        </authorList>
    </citation>
    <scope>NUCLEOTIDE SEQUENCE [LARGE SCALE GENOMIC DNA]</scope>
    <source>
        <strain evidence="3 4">JCM 9383</strain>
    </source>
</reference>
<evidence type="ECO:0000256" key="2">
    <source>
        <dbReference type="SAM" id="Phobius"/>
    </source>
</evidence>
<name>A0ABN3VMZ4_9PSEU</name>
<feature type="transmembrane region" description="Helical" evidence="2">
    <location>
        <begin position="229"/>
        <end position="250"/>
    </location>
</feature>
<proteinExistence type="predicted"/>
<keyword evidence="2" id="KW-0472">Membrane</keyword>